<dbReference type="OrthoDB" id="157604at2157"/>
<dbReference type="Proteomes" id="UP000066737">
    <property type="component" value="Chromosome I"/>
</dbReference>
<dbReference type="STRING" id="1407499.HHUB_1466"/>
<gene>
    <name evidence="2" type="ORF">HHUB_1466</name>
</gene>
<keyword evidence="1" id="KW-0812">Transmembrane</keyword>
<protein>
    <submittedName>
        <fullName evidence="2">NfeD domain protein</fullName>
    </submittedName>
</protein>
<dbReference type="InterPro" id="IPR012340">
    <property type="entry name" value="NA-bd_OB-fold"/>
</dbReference>
<dbReference type="AlphaFoldDB" id="A0A0U5CVR1"/>
<proteinExistence type="predicted"/>
<evidence type="ECO:0000313" key="2">
    <source>
        <dbReference type="EMBL" id="CQH48878.1"/>
    </source>
</evidence>
<keyword evidence="1" id="KW-1133">Transmembrane helix</keyword>
<accession>A0A0U5CVR1</accession>
<dbReference type="PANTHER" id="PTHR33507">
    <property type="entry name" value="INNER MEMBRANE PROTEIN YBBJ"/>
    <property type="match status" value="1"/>
</dbReference>
<organism evidence="2 3">
    <name type="scientific">Halobacterium hubeiense</name>
    <dbReference type="NCBI Taxonomy" id="1407499"/>
    <lineage>
        <taxon>Archaea</taxon>
        <taxon>Methanobacteriati</taxon>
        <taxon>Methanobacteriota</taxon>
        <taxon>Stenosarchaea group</taxon>
        <taxon>Halobacteria</taxon>
        <taxon>Halobacteriales</taxon>
        <taxon>Halobacteriaceae</taxon>
        <taxon>Halobacterium</taxon>
    </lineage>
</organism>
<dbReference type="GO" id="GO:0005886">
    <property type="term" value="C:plasma membrane"/>
    <property type="evidence" value="ECO:0007669"/>
    <property type="project" value="TreeGrafter"/>
</dbReference>
<feature type="transmembrane region" description="Helical" evidence="1">
    <location>
        <begin position="31"/>
        <end position="49"/>
    </location>
</feature>
<dbReference type="Gene3D" id="2.40.50.140">
    <property type="entry name" value="Nucleic acid-binding proteins"/>
    <property type="match status" value="1"/>
</dbReference>
<sequence>MAELFGQSLSFLLVVAGTALCVMEALAPGAHLIVLGVALLAAGLIGLFVPAAATPFVLAGLVLGVGLVSLYLYRNYELYQGTGRGQTRDSDDLRGSRGYVVEEVTPREGRVKLESGGFDSSYAARSISGTISEGTNVVVVDPGGGNVVTVEAVDGADDIDRELDRYADGA</sequence>
<keyword evidence="3" id="KW-1185">Reference proteome</keyword>
<evidence type="ECO:0000313" key="3">
    <source>
        <dbReference type="Proteomes" id="UP000066737"/>
    </source>
</evidence>
<keyword evidence="1" id="KW-0472">Membrane</keyword>
<dbReference type="GeneID" id="26658153"/>
<feature type="transmembrane region" description="Helical" evidence="1">
    <location>
        <begin position="56"/>
        <end position="73"/>
    </location>
</feature>
<dbReference type="RefSeq" id="WP_059055813.1">
    <property type="nucleotide sequence ID" value="NZ_CEML01000002.1"/>
</dbReference>
<evidence type="ECO:0000256" key="1">
    <source>
        <dbReference type="SAM" id="Phobius"/>
    </source>
</evidence>
<name>A0A0U5CVR1_9EURY</name>
<reference evidence="3" key="1">
    <citation type="journal article" date="2016" name="Environ. Microbiol.">
        <title>The complete genome of a viable archaeum isolated from 123-million-year-old rock salt.</title>
        <authorList>
            <person name="Jaakkola S.T."/>
            <person name="Pfeiffer F."/>
            <person name="Ravantti J.J."/>
            <person name="Guo Q."/>
            <person name="Liu Y."/>
            <person name="Chen X."/>
            <person name="Ma H."/>
            <person name="Yang C."/>
            <person name="Oksanen H.M."/>
            <person name="Bamford D.H."/>
        </authorList>
    </citation>
    <scope>NUCLEOTIDE SEQUENCE</scope>
    <source>
        <strain evidence="3">JI20-1</strain>
    </source>
</reference>
<dbReference type="PANTHER" id="PTHR33507:SF3">
    <property type="entry name" value="INNER MEMBRANE PROTEIN YBBJ"/>
    <property type="match status" value="1"/>
</dbReference>
<dbReference type="KEGG" id="hhb:Hhub_1466"/>
<dbReference type="EMBL" id="LN831302">
    <property type="protein sequence ID" value="CQH48878.1"/>
    <property type="molecule type" value="Genomic_DNA"/>
</dbReference>
<dbReference type="InterPro" id="IPR052165">
    <property type="entry name" value="Membrane_assoc_protease"/>
</dbReference>